<evidence type="ECO:0000259" key="1">
    <source>
        <dbReference type="Pfam" id="PF00535"/>
    </source>
</evidence>
<dbReference type="PANTHER" id="PTHR22916">
    <property type="entry name" value="GLYCOSYLTRANSFERASE"/>
    <property type="match status" value="1"/>
</dbReference>
<keyword evidence="3" id="KW-1185">Reference proteome</keyword>
<dbReference type="Proteomes" id="UP001198901">
    <property type="component" value="Unassembled WGS sequence"/>
</dbReference>
<evidence type="ECO:0000313" key="3">
    <source>
        <dbReference type="Proteomes" id="UP001198901"/>
    </source>
</evidence>
<dbReference type="PANTHER" id="PTHR22916:SF64">
    <property type="entry name" value="TRANSFERASE, PUTATIVE-RELATED"/>
    <property type="match status" value="1"/>
</dbReference>
<proteinExistence type="predicted"/>
<dbReference type="RefSeq" id="WP_224528788.1">
    <property type="nucleotide sequence ID" value="NZ_JAIUJR010000006.1"/>
</dbReference>
<feature type="domain" description="Glycosyltransferase 2-like" evidence="1">
    <location>
        <begin position="5"/>
        <end position="135"/>
    </location>
</feature>
<dbReference type="SUPFAM" id="SSF53448">
    <property type="entry name" value="Nucleotide-diphospho-sugar transferases"/>
    <property type="match status" value="1"/>
</dbReference>
<accession>A0ABS7XTQ1</accession>
<dbReference type="CDD" id="cd00761">
    <property type="entry name" value="Glyco_tranf_GTA_type"/>
    <property type="match status" value="1"/>
</dbReference>
<comment type="caution">
    <text evidence="2">The sequence shown here is derived from an EMBL/GenBank/DDBJ whole genome shotgun (WGS) entry which is preliminary data.</text>
</comment>
<dbReference type="EMBL" id="JAIUJR010000006">
    <property type="protein sequence ID" value="MCA0132854.1"/>
    <property type="molecule type" value="Genomic_DNA"/>
</dbReference>
<reference evidence="3" key="1">
    <citation type="submission" date="2023-07" db="EMBL/GenBank/DDBJ databases">
        <authorList>
            <person name="Yue Y."/>
        </authorList>
    </citation>
    <scope>NUCLEOTIDE SEQUENCE [LARGE SCALE GENOMIC DNA]</scope>
    <source>
        <strain evidence="3">D23</strain>
    </source>
</reference>
<dbReference type="InterPro" id="IPR029044">
    <property type="entry name" value="Nucleotide-diphossugar_trans"/>
</dbReference>
<evidence type="ECO:0000313" key="2">
    <source>
        <dbReference type="EMBL" id="MCA0132854.1"/>
    </source>
</evidence>
<protein>
    <submittedName>
        <fullName evidence="2">Glycosyltransferase family 2 protein</fullName>
    </submittedName>
</protein>
<name>A0ABS7XTQ1_9FLAO</name>
<dbReference type="Pfam" id="PF00535">
    <property type="entry name" value="Glycos_transf_2"/>
    <property type="match status" value="1"/>
</dbReference>
<dbReference type="Gene3D" id="3.90.550.10">
    <property type="entry name" value="Spore Coat Polysaccharide Biosynthesis Protein SpsA, Chain A"/>
    <property type="match status" value="1"/>
</dbReference>
<sequence length="313" mass="36269">MPFFSVIIPLYNKEDYISECLESALNQTFKDYEIIIVNDGSTDNSIKLVENFKSDKIRLFHQENQGASKARNNATNFSTGKYLAFLDADDIWKTNHLACLYESISTFKDCGIYTNNYFIKHSNSITAPAKFNFKFNGDKPFILDDFFKASLHETVVWTSACSIKKSKFIDYGMFNPVYLSSQDLDMWIRIALNEAVVFHPKRTMIYNKSIENSLGKIEDNDARFILLSSFKNKEKENPSLKAYLDLKRYGLALRTKINGEEKIHSETVKLIDIRNLSVKQKLLLRTPAFLLMIMNNIRPYLIKNRLYLAIFKS</sequence>
<dbReference type="InterPro" id="IPR001173">
    <property type="entry name" value="Glyco_trans_2-like"/>
</dbReference>
<gene>
    <name evidence="2" type="ORF">LBU54_09700</name>
</gene>
<organism evidence="2 3">
    <name type="scientific">Winogradskyella alexanderae</name>
    <dbReference type="NCBI Taxonomy" id="2877123"/>
    <lineage>
        <taxon>Bacteria</taxon>
        <taxon>Pseudomonadati</taxon>
        <taxon>Bacteroidota</taxon>
        <taxon>Flavobacteriia</taxon>
        <taxon>Flavobacteriales</taxon>
        <taxon>Flavobacteriaceae</taxon>
        <taxon>Winogradskyella</taxon>
    </lineage>
</organism>